<dbReference type="SUPFAM" id="SSF49899">
    <property type="entry name" value="Concanavalin A-like lectins/glucanases"/>
    <property type="match status" value="1"/>
</dbReference>
<dbReference type="FunFam" id="2.60.120.920:FF:000004">
    <property type="entry name" value="Butyrophilin subfamily 1 member A1"/>
    <property type="match status" value="1"/>
</dbReference>
<evidence type="ECO:0000313" key="3">
    <source>
        <dbReference type="Proteomes" id="UP000565698"/>
    </source>
</evidence>
<evidence type="ECO:0000259" key="1">
    <source>
        <dbReference type="PROSITE" id="PS50188"/>
    </source>
</evidence>
<feature type="non-terminal residue" evidence="2">
    <location>
        <position position="185"/>
    </location>
</feature>
<gene>
    <name evidence="2" type="primary">A33_0</name>
    <name evidence="2" type="ORF">THIORB_R08688</name>
</gene>
<feature type="non-terminal residue" evidence="2">
    <location>
        <position position="1"/>
    </location>
</feature>
<dbReference type="PANTHER" id="PTHR24103">
    <property type="entry name" value="E3 UBIQUITIN-PROTEIN LIGASE TRIM"/>
    <property type="match status" value="1"/>
</dbReference>
<dbReference type="InterPro" id="IPR003877">
    <property type="entry name" value="SPRY_dom"/>
</dbReference>
<organism evidence="2 3">
    <name type="scientific">Thinocorus orbignyianus</name>
    <dbReference type="NCBI Taxonomy" id="161742"/>
    <lineage>
        <taxon>Eukaryota</taxon>
        <taxon>Metazoa</taxon>
        <taxon>Chordata</taxon>
        <taxon>Craniata</taxon>
        <taxon>Vertebrata</taxon>
        <taxon>Euteleostomi</taxon>
        <taxon>Archelosauria</taxon>
        <taxon>Archosauria</taxon>
        <taxon>Dinosauria</taxon>
        <taxon>Saurischia</taxon>
        <taxon>Theropoda</taxon>
        <taxon>Coelurosauria</taxon>
        <taxon>Aves</taxon>
        <taxon>Neognathae</taxon>
        <taxon>Neoaves</taxon>
        <taxon>Aequornithes</taxon>
        <taxon>Ciconiiformes</taxon>
        <taxon>Thinocoridae</taxon>
        <taxon>Thinocorus</taxon>
    </lineage>
</organism>
<dbReference type="InterPro" id="IPR050143">
    <property type="entry name" value="TRIM/RBCC"/>
</dbReference>
<dbReference type="AlphaFoldDB" id="A0A7L1WZV4"/>
<dbReference type="CDD" id="cd13733">
    <property type="entry name" value="SPRY_PRY_C-I_1"/>
    <property type="match status" value="1"/>
</dbReference>
<accession>A0A7L1WZV4</accession>
<protein>
    <submittedName>
        <fullName evidence="2">A33 protein</fullName>
    </submittedName>
</protein>
<sequence length="185" mass="20914">DVTLDPDTAHPRLEISTDGKSVKDTGTIRKVPSNKKRFDSHLFVLAKEGYTSGRHYWEVDVGKRRSWTLGIARESVTRKGTLTLSPKNGFWVMGFTDGREYWAYTEPWTRLSVSGKLQKIGIFLDISAKKITFYNVHKKSALYIFTLADGGSREEKFLPFFSTGPATAARDTEPLKIVQGFDDDE</sequence>
<keyword evidence="3" id="KW-1185">Reference proteome</keyword>
<evidence type="ECO:0000313" key="2">
    <source>
        <dbReference type="EMBL" id="NXP03333.1"/>
    </source>
</evidence>
<dbReference type="InterPro" id="IPR043136">
    <property type="entry name" value="B30.2/SPRY_sf"/>
</dbReference>
<dbReference type="Gene3D" id="2.60.120.920">
    <property type="match status" value="1"/>
</dbReference>
<dbReference type="EMBL" id="VXBW01000783">
    <property type="protein sequence ID" value="NXP03333.1"/>
    <property type="molecule type" value="Genomic_DNA"/>
</dbReference>
<dbReference type="OrthoDB" id="6105938at2759"/>
<dbReference type="Proteomes" id="UP000565698">
    <property type="component" value="Unassembled WGS sequence"/>
</dbReference>
<dbReference type="SMART" id="SM00589">
    <property type="entry name" value="PRY"/>
    <property type="match status" value="1"/>
</dbReference>
<dbReference type="PRINTS" id="PR01407">
    <property type="entry name" value="BUTYPHLNCDUF"/>
</dbReference>
<dbReference type="InterPro" id="IPR003879">
    <property type="entry name" value="Butyrophylin_SPRY"/>
</dbReference>
<dbReference type="Pfam" id="PF00622">
    <property type="entry name" value="SPRY"/>
    <property type="match status" value="1"/>
</dbReference>
<feature type="domain" description="B30.2/SPRY" evidence="1">
    <location>
        <begin position="1"/>
        <end position="184"/>
    </location>
</feature>
<dbReference type="InterPro" id="IPR013320">
    <property type="entry name" value="ConA-like_dom_sf"/>
</dbReference>
<dbReference type="InterPro" id="IPR001870">
    <property type="entry name" value="B30.2/SPRY"/>
</dbReference>
<comment type="caution">
    <text evidence="2">The sequence shown here is derived from an EMBL/GenBank/DDBJ whole genome shotgun (WGS) entry which is preliminary data.</text>
</comment>
<name>A0A7L1WZV4_9AVES</name>
<dbReference type="PROSITE" id="PS50188">
    <property type="entry name" value="B302_SPRY"/>
    <property type="match status" value="1"/>
</dbReference>
<dbReference type="InterPro" id="IPR006574">
    <property type="entry name" value="PRY"/>
</dbReference>
<reference evidence="2 3" key="1">
    <citation type="submission" date="2019-09" db="EMBL/GenBank/DDBJ databases">
        <title>Bird 10,000 Genomes (B10K) Project - Family phase.</title>
        <authorList>
            <person name="Zhang G."/>
        </authorList>
    </citation>
    <scope>NUCLEOTIDE SEQUENCE [LARGE SCALE GENOMIC DNA]</scope>
    <source>
        <strain evidence="2">B10K-DU-002-47</strain>
        <tissue evidence="2">Muscle</tissue>
    </source>
</reference>
<dbReference type="Pfam" id="PF13765">
    <property type="entry name" value="PRY"/>
    <property type="match status" value="1"/>
</dbReference>
<proteinExistence type="predicted"/>
<dbReference type="SMART" id="SM00449">
    <property type="entry name" value="SPRY"/>
    <property type="match status" value="1"/>
</dbReference>